<evidence type="ECO:0000313" key="1">
    <source>
        <dbReference type="EMBL" id="EOH81410.1"/>
    </source>
</evidence>
<dbReference type="Proteomes" id="UP000013877">
    <property type="component" value="Unassembled WGS sequence"/>
</dbReference>
<dbReference type="EMBL" id="AJAL01000002">
    <property type="protein sequence ID" value="EOH81410.1"/>
    <property type="molecule type" value="Genomic_DNA"/>
</dbReference>
<gene>
    <name evidence="2" type="ORF">I590_01998</name>
    <name evidence="1" type="ORF">UAK_00933</name>
</gene>
<name>R2RCN7_9ENTE</name>
<dbReference type="HOGENOM" id="CLU_1466043_0_0_9"/>
<dbReference type="eggNOG" id="ENOG5030PJS">
    <property type="taxonomic scope" value="Bacteria"/>
</dbReference>
<dbReference type="OrthoDB" id="306726at2"/>
<proteinExistence type="predicted"/>
<evidence type="ECO:0000313" key="4">
    <source>
        <dbReference type="Proteomes" id="UP000014158"/>
    </source>
</evidence>
<comment type="caution">
    <text evidence="1">The sequence shown here is derived from an EMBL/GenBank/DDBJ whole genome shotgun (WGS) entry which is preliminary data.</text>
</comment>
<reference evidence="2 4" key="2">
    <citation type="submission" date="2013-03" db="EMBL/GenBank/DDBJ databases">
        <title>The Genome Sequence of Enterococcus raffinosus ATCC_49464 (PacBio/Illumina hybrid assembly).</title>
        <authorList>
            <consortium name="The Broad Institute Genomics Platform"/>
            <consortium name="The Broad Institute Genome Sequencing Center for Infectious Disease"/>
            <person name="Earl A."/>
            <person name="Russ C."/>
            <person name="Gilmore M."/>
            <person name="Surin D."/>
            <person name="Walker B."/>
            <person name="Young S."/>
            <person name="Zeng Q."/>
            <person name="Gargeya S."/>
            <person name="Fitzgerald M."/>
            <person name="Haas B."/>
            <person name="Abouelleil A."/>
            <person name="Allen A.W."/>
            <person name="Alvarado L."/>
            <person name="Arachchi H.M."/>
            <person name="Berlin A.M."/>
            <person name="Chapman S.B."/>
            <person name="Gainer-Dewar J."/>
            <person name="Goldberg J."/>
            <person name="Griggs A."/>
            <person name="Gujja S."/>
            <person name="Hansen M."/>
            <person name="Howarth C."/>
            <person name="Imamovic A."/>
            <person name="Ireland A."/>
            <person name="Larimer J."/>
            <person name="McCowan C."/>
            <person name="Murphy C."/>
            <person name="Pearson M."/>
            <person name="Poon T.W."/>
            <person name="Priest M."/>
            <person name="Roberts A."/>
            <person name="Saif S."/>
            <person name="Shea T."/>
            <person name="Sisk P."/>
            <person name="Sykes S."/>
            <person name="Wortman J."/>
            <person name="Nusbaum C."/>
            <person name="Birren B."/>
        </authorList>
    </citation>
    <scope>NUCLEOTIDE SEQUENCE [LARGE SCALE GENOMIC DNA]</scope>
    <source>
        <strain evidence="2 4">ATCC 49464</strain>
    </source>
</reference>
<dbReference type="RefSeq" id="WP_010744269.1">
    <property type="nucleotide sequence ID" value="NZ_ASWF01000002.1"/>
</dbReference>
<evidence type="ECO:0000313" key="2">
    <source>
        <dbReference type="EMBL" id="EOT78460.1"/>
    </source>
</evidence>
<dbReference type="Proteomes" id="UP000014158">
    <property type="component" value="Unassembled WGS sequence"/>
</dbReference>
<organism evidence="1 3">
    <name type="scientific">Enterococcus raffinosus ATCC 49464</name>
    <dbReference type="NCBI Taxonomy" id="1158602"/>
    <lineage>
        <taxon>Bacteria</taxon>
        <taxon>Bacillati</taxon>
        <taxon>Bacillota</taxon>
        <taxon>Bacilli</taxon>
        <taxon>Lactobacillales</taxon>
        <taxon>Enterococcaceae</taxon>
        <taxon>Enterococcus</taxon>
    </lineage>
</organism>
<keyword evidence="4" id="KW-1185">Reference proteome</keyword>
<reference evidence="1 3" key="1">
    <citation type="submission" date="2013-02" db="EMBL/GenBank/DDBJ databases">
        <title>The Genome Sequence of Enterococcus raffinosus ATCC_49464.</title>
        <authorList>
            <consortium name="The Broad Institute Genome Sequencing Platform"/>
            <consortium name="The Broad Institute Genome Sequencing Center for Infectious Disease"/>
            <person name="Earl A.M."/>
            <person name="Gilmore M.S."/>
            <person name="Lebreton F."/>
            <person name="Walker B."/>
            <person name="Young S.K."/>
            <person name="Zeng Q."/>
            <person name="Gargeya S."/>
            <person name="Fitzgerald M."/>
            <person name="Haas B."/>
            <person name="Abouelleil A."/>
            <person name="Alvarado L."/>
            <person name="Arachchi H.M."/>
            <person name="Berlin A.M."/>
            <person name="Chapman S.B."/>
            <person name="Dewar J."/>
            <person name="Goldberg J."/>
            <person name="Griggs A."/>
            <person name="Gujja S."/>
            <person name="Hansen M."/>
            <person name="Howarth C."/>
            <person name="Imamovic A."/>
            <person name="Larimer J."/>
            <person name="McCowan C."/>
            <person name="Murphy C."/>
            <person name="Neiman D."/>
            <person name="Pearson M."/>
            <person name="Priest M."/>
            <person name="Roberts A."/>
            <person name="Saif S."/>
            <person name="Shea T."/>
            <person name="Sisk P."/>
            <person name="Sykes S."/>
            <person name="Wortman J."/>
            <person name="Nusbaum C."/>
            <person name="Birren B."/>
        </authorList>
    </citation>
    <scope>NUCLEOTIDE SEQUENCE [LARGE SCALE GENOMIC DNA]</scope>
    <source>
        <strain evidence="1 3">ATCC 49464</strain>
    </source>
</reference>
<evidence type="ECO:0000313" key="3">
    <source>
        <dbReference type="Proteomes" id="UP000013877"/>
    </source>
</evidence>
<dbReference type="EMBL" id="ASWF01000002">
    <property type="protein sequence ID" value="EOT78460.1"/>
    <property type="molecule type" value="Genomic_DNA"/>
</dbReference>
<protein>
    <submittedName>
        <fullName evidence="1">Uncharacterized protein</fullName>
    </submittedName>
</protein>
<accession>R2RCN7</accession>
<sequence>MRYITEQELQVKNRHQPFKELFLDTNERLTPGAKQFLSDRQIKLISKEQSELRDQSEENTAKERATAVKKENFFSLLEIELWEAALKASELSTDCSRQIVGLAQTVKMIKGEKLEELELPEAASDEEDDLSELNEALLFQPGGKVILSLHRAAVYAETLQVFVSAEQELALKKLIYWMKQAEEQLQNL</sequence>
<dbReference type="AlphaFoldDB" id="R2RCN7"/>
<dbReference type="PATRIC" id="fig|1158602.3.peg.958"/>